<name>V6LFP6_9EUKA</name>
<evidence type="ECO:0000313" key="1">
    <source>
        <dbReference type="EMBL" id="EST43113.1"/>
    </source>
</evidence>
<protein>
    <submittedName>
        <fullName evidence="1">Uncharacterized protein</fullName>
    </submittedName>
</protein>
<gene>
    <name evidence="1" type="ORF">SS50377_17272</name>
</gene>
<reference evidence="1" key="1">
    <citation type="journal article" date="2014" name="PLoS Genet.">
        <title>The Genome of Spironucleus salmonicida Highlights a Fish Pathogen Adapted to Fluctuating Environments.</title>
        <authorList>
            <person name="Xu F."/>
            <person name="Jerlstrom-Hultqvist J."/>
            <person name="Einarsson E."/>
            <person name="Astvaldsson A."/>
            <person name="Svard S.G."/>
            <person name="Andersson J.O."/>
        </authorList>
    </citation>
    <scope>NUCLEOTIDE SEQUENCE</scope>
</reference>
<dbReference type="AlphaFoldDB" id="V6LFP6"/>
<dbReference type="EMBL" id="KI546146">
    <property type="protein sequence ID" value="EST43113.1"/>
    <property type="molecule type" value="Genomic_DNA"/>
</dbReference>
<organism evidence="1">
    <name type="scientific">Spironucleus salmonicida</name>
    <dbReference type="NCBI Taxonomy" id="348837"/>
    <lineage>
        <taxon>Eukaryota</taxon>
        <taxon>Metamonada</taxon>
        <taxon>Diplomonadida</taxon>
        <taxon>Hexamitidae</taxon>
        <taxon>Hexamitinae</taxon>
        <taxon>Spironucleus</taxon>
    </lineage>
</organism>
<proteinExistence type="predicted"/>
<accession>V6LFP6</accession>
<sequence length="131" mass="14123">MAVLEGTSLEYLGPPPEAFAPLLVVLSCTFVADTRLLPQRLAAFRAQHPGVGVLYLFREPRSAVETAFPRLDLFGGSCVAVDPSNTAFDVLLGHTGQRLVPAFCLFGRTELLWGGDLVGLEFAALLLKRPP</sequence>